<proteinExistence type="inferred from homology"/>
<protein>
    <submittedName>
        <fullName evidence="8">GtrA family protein</fullName>
    </submittedName>
</protein>
<feature type="transmembrane region" description="Helical" evidence="6">
    <location>
        <begin position="39"/>
        <end position="62"/>
    </location>
</feature>
<keyword evidence="4 6" id="KW-1133">Transmembrane helix</keyword>
<dbReference type="PANTHER" id="PTHR38459:SF1">
    <property type="entry name" value="PROPHAGE BACTOPRENOL-LINKED GLUCOSE TRANSLOCASE HOMOLOG"/>
    <property type="match status" value="1"/>
</dbReference>
<comment type="subcellular location">
    <subcellularLocation>
        <location evidence="1">Membrane</location>
        <topology evidence="1">Multi-pass membrane protein</topology>
    </subcellularLocation>
</comment>
<feature type="transmembrane region" description="Helical" evidence="6">
    <location>
        <begin position="12"/>
        <end position="33"/>
    </location>
</feature>
<sequence length="133" mass="15378">MEKAMRVINREFIRFIVVGIINTLNYYMGYLLLHVVIEINYITAHIGSSLISLVISFFLNSYYTFRVRPTLSKFLQFPLTQLFNIAVSSSFVYLFVENLRIHSTIAPILSIFITIPLTFMITGKILKNNGDFI</sequence>
<evidence type="ECO:0000313" key="8">
    <source>
        <dbReference type="EMBL" id="UOR12413.1"/>
    </source>
</evidence>
<dbReference type="InterPro" id="IPR051401">
    <property type="entry name" value="GtrA_CellWall_Glycosyl"/>
</dbReference>
<evidence type="ECO:0000256" key="6">
    <source>
        <dbReference type="SAM" id="Phobius"/>
    </source>
</evidence>
<name>A0ABY4HC09_9BACI</name>
<evidence type="ECO:0000256" key="3">
    <source>
        <dbReference type="ARBA" id="ARBA00022692"/>
    </source>
</evidence>
<feature type="domain" description="GtrA/DPMS transmembrane" evidence="7">
    <location>
        <begin position="14"/>
        <end position="122"/>
    </location>
</feature>
<evidence type="ECO:0000259" key="7">
    <source>
        <dbReference type="Pfam" id="PF04138"/>
    </source>
</evidence>
<accession>A0ABY4HC09</accession>
<gene>
    <name evidence="8" type="ORF">MUO15_02515</name>
</gene>
<dbReference type="RefSeq" id="WP_245033214.1">
    <property type="nucleotide sequence ID" value="NZ_CP095075.1"/>
</dbReference>
<dbReference type="EMBL" id="CP095075">
    <property type="protein sequence ID" value="UOR12413.1"/>
    <property type="molecule type" value="Genomic_DNA"/>
</dbReference>
<keyword evidence="3 6" id="KW-0812">Transmembrane</keyword>
<keyword evidence="5 6" id="KW-0472">Membrane</keyword>
<reference evidence="8" key="1">
    <citation type="submission" date="2022-04" db="EMBL/GenBank/DDBJ databases">
        <title>Halobacillus sp. isolated from saltern.</title>
        <authorList>
            <person name="Won M."/>
            <person name="Lee C.-M."/>
            <person name="Woen H.-Y."/>
            <person name="Kwon S.-W."/>
        </authorList>
    </citation>
    <scope>NUCLEOTIDE SEQUENCE</scope>
    <source>
        <strain evidence="8">SSHM10-5</strain>
    </source>
</reference>
<comment type="similarity">
    <text evidence="2">Belongs to the GtrA family.</text>
</comment>
<feature type="transmembrane region" description="Helical" evidence="6">
    <location>
        <begin position="101"/>
        <end position="121"/>
    </location>
</feature>
<dbReference type="PANTHER" id="PTHR38459">
    <property type="entry name" value="PROPHAGE BACTOPRENOL-LINKED GLUCOSE TRANSLOCASE HOMOLOG"/>
    <property type="match status" value="1"/>
</dbReference>
<evidence type="ECO:0000313" key="9">
    <source>
        <dbReference type="Proteomes" id="UP000830326"/>
    </source>
</evidence>
<evidence type="ECO:0000256" key="5">
    <source>
        <dbReference type="ARBA" id="ARBA00023136"/>
    </source>
</evidence>
<evidence type="ECO:0000256" key="2">
    <source>
        <dbReference type="ARBA" id="ARBA00009399"/>
    </source>
</evidence>
<feature type="transmembrane region" description="Helical" evidence="6">
    <location>
        <begin position="74"/>
        <end position="95"/>
    </location>
</feature>
<evidence type="ECO:0000256" key="1">
    <source>
        <dbReference type="ARBA" id="ARBA00004141"/>
    </source>
</evidence>
<dbReference type="Proteomes" id="UP000830326">
    <property type="component" value="Chromosome"/>
</dbReference>
<dbReference type="Pfam" id="PF04138">
    <property type="entry name" value="GtrA_DPMS_TM"/>
    <property type="match status" value="1"/>
</dbReference>
<evidence type="ECO:0000256" key="4">
    <source>
        <dbReference type="ARBA" id="ARBA00022989"/>
    </source>
</evidence>
<keyword evidence="9" id="KW-1185">Reference proteome</keyword>
<dbReference type="InterPro" id="IPR007267">
    <property type="entry name" value="GtrA_DPMS_TM"/>
</dbReference>
<organism evidence="8 9">
    <name type="scientific">Halobacillus amylolyticus</name>
    <dbReference type="NCBI Taxonomy" id="2932259"/>
    <lineage>
        <taxon>Bacteria</taxon>
        <taxon>Bacillati</taxon>
        <taxon>Bacillota</taxon>
        <taxon>Bacilli</taxon>
        <taxon>Bacillales</taxon>
        <taxon>Bacillaceae</taxon>
        <taxon>Halobacillus</taxon>
    </lineage>
</organism>